<dbReference type="PANTHER" id="PTHR42706:SF1">
    <property type="entry name" value="FORMYLTETRAHYDROFOLATE DEFORMYLASE 2, MITOCHONDRIAL"/>
    <property type="match status" value="1"/>
</dbReference>
<dbReference type="RefSeq" id="WP_245706149.1">
    <property type="nucleotide sequence ID" value="NZ_FNFO01000011.1"/>
</dbReference>
<dbReference type="CDD" id="cd04875">
    <property type="entry name" value="ACT_F4HF-DF"/>
    <property type="match status" value="1"/>
</dbReference>
<dbReference type="InterPro" id="IPR041729">
    <property type="entry name" value="Formyl-FH4-Hydrolase_C"/>
</dbReference>
<dbReference type="InterPro" id="IPR036477">
    <property type="entry name" value="Formyl_transf_N_sf"/>
</dbReference>
<sequence>MTHLLHIDCPDEPGLVFRITQVLFEHGFNIISNQEFVDQSTQYFFMRTAFAGDRPPQVVVDQLRQRLSPATTVRLATAGKRPIVLMATKESHCLGDLLLRHADGELNADIQAVISNHAVLEPLVNRFDIPFHHVPATHDRAAHERGVLALLEQYRPDYLVLAKYMRILSPEFVARYPFRILNIHHSFLPAFVGARPYHQAFERGVKIIGATAHAVTNDLDTGPIIAQDVLPVTHTHTAASMAQAGRDIEKLVLARALKLLLEERVFFHHNRTVVFE</sequence>
<evidence type="ECO:0000256" key="4">
    <source>
        <dbReference type="NCBIfam" id="TIGR00655"/>
    </source>
</evidence>
<evidence type="ECO:0000256" key="3">
    <source>
        <dbReference type="HAMAP-Rule" id="MF_01927"/>
    </source>
</evidence>
<dbReference type="Pfam" id="PF00551">
    <property type="entry name" value="Formyl_trans_N"/>
    <property type="match status" value="1"/>
</dbReference>
<reference evidence="6 7" key="1">
    <citation type="submission" date="2016-10" db="EMBL/GenBank/DDBJ databases">
        <authorList>
            <person name="de Groot N.N."/>
        </authorList>
    </citation>
    <scope>NUCLEOTIDE SEQUENCE [LARGE SCALE GENOMIC DNA]</scope>
    <source>
        <strain evidence="6 7">DSM 25186</strain>
    </source>
</reference>
<dbReference type="Proteomes" id="UP000198510">
    <property type="component" value="Unassembled WGS sequence"/>
</dbReference>
<dbReference type="PANTHER" id="PTHR42706">
    <property type="entry name" value="FORMYLTETRAHYDROFOLATE DEFORMYLASE"/>
    <property type="match status" value="1"/>
</dbReference>
<evidence type="ECO:0000256" key="1">
    <source>
        <dbReference type="ARBA" id="ARBA00022563"/>
    </source>
</evidence>
<dbReference type="InterPro" id="IPR004810">
    <property type="entry name" value="PurU"/>
</dbReference>
<evidence type="ECO:0000256" key="2">
    <source>
        <dbReference type="ARBA" id="ARBA00022801"/>
    </source>
</evidence>
<dbReference type="GO" id="GO:0006189">
    <property type="term" value="P:'de novo' IMP biosynthetic process"/>
    <property type="evidence" value="ECO:0007669"/>
    <property type="project" value="UniProtKB-UniRule"/>
</dbReference>
<dbReference type="Gene3D" id="3.30.70.260">
    <property type="match status" value="1"/>
</dbReference>
<dbReference type="UniPathway" id="UPA00074">
    <property type="reaction ID" value="UER00170"/>
</dbReference>
<dbReference type="NCBIfam" id="NF004684">
    <property type="entry name" value="PRK06027.1"/>
    <property type="match status" value="1"/>
</dbReference>
<comment type="catalytic activity">
    <reaction evidence="3">
        <text>(6R)-10-formyltetrahydrofolate + H2O = (6S)-5,6,7,8-tetrahydrofolate + formate + H(+)</text>
        <dbReference type="Rhea" id="RHEA:19833"/>
        <dbReference type="ChEBI" id="CHEBI:15377"/>
        <dbReference type="ChEBI" id="CHEBI:15378"/>
        <dbReference type="ChEBI" id="CHEBI:15740"/>
        <dbReference type="ChEBI" id="CHEBI:57453"/>
        <dbReference type="ChEBI" id="CHEBI:195366"/>
        <dbReference type="EC" id="3.5.1.10"/>
    </reaction>
</comment>
<comment type="pathway">
    <text evidence="3">Purine metabolism; IMP biosynthesis via de novo pathway; formate from 10-formyl-5,6,7,8-tetrahydrofolate: step 1/1.</text>
</comment>
<evidence type="ECO:0000313" key="6">
    <source>
        <dbReference type="EMBL" id="SDM18169.1"/>
    </source>
</evidence>
<organism evidence="6 7">
    <name type="scientific">Catalinimonas alkaloidigena</name>
    <dbReference type="NCBI Taxonomy" id="1075417"/>
    <lineage>
        <taxon>Bacteria</taxon>
        <taxon>Pseudomonadati</taxon>
        <taxon>Bacteroidota</taxon>
        <taxon>Cytophagia</taxon>
        <taxon>Cytophagales</taxon>
        <taxon>Catalimonadaceae</taxon>
        <taxon>Catalinimonas</taxon>
    </lineage>
</organism>
<dbReference type="STRING" id="1075417.SAMN05421823_11133"/>
<dbReference type="InterPro" id="IPR002376">
    <property type="entry name" value="Formyl_transf_N"/>
</dbReference>
<dbReference type="InterPro" id="IPR044074">
    <property type="entry name" value="PurU_ACT"/>
</dbReference>
<keyword evidence="3" id="KW-0658">Purine biosynthesis</keyword>
<dbReference type="SUPFAM" id="SSF53328">
    <property type="entry name" value="Formyltransferase"/>
    <property type="match status" value="1"/>
</dbReference>
<dbReference type="Gene3D" id="3.40.50.170">
    <property type="entry name" value="Formyl transferase, N-terminal domain"/>
    <property type="match status" value="1"/>
</dbReference>
<dbReference type="PIRSF" id="PIRSF036480">
    <property type="entry name" value="FormyFH4_hydr"/>
    <property type="match status" value="1"/>
</dbReference>
<dbReference type="PROSITE" id="PS51671">
    <property type="entry name" value="ACT"/>
    <property type="match status" value="1"/>
</dbReference>
<accession>A0A1G9R4G5</accession>
<proteinExistence type="inferred from homology"/>
<feature type="active site" evidence="3">
    <location>
        <position position="220"/>
    </location>
</feature>
<dbReference type="InterPro" id="IPR002912">
    <property type="entry name" value="ACT_dom"/>
</dbReference>
<dbReference type="InterPro" id="IPR045865">
    <property type="entry name" value="ACT-like_dom_sf"/>
</dbReference>
<protein>
    <recommendedName>
        <fullName evidence="3 4">Formyltetrahydrofolate deformylase</fullName>
        <ecNumber evidence="3 4">3.5.1.10</ecNumber>
    </recommendedName>
    <alternativeName>
        <fullName evidence="3">Formyl-FH(4) hydrolase</fullName>
    </alternativeName>
</protein>
<keyword evidence="7" id="KW-1185">Reference proteome</keyword>
<comment type="function">
    <text evidence="3">Catalyzes the hydrolysis of 10-formyltetrahydrofolate (formyl-FH4) to formate and tetrahydrofolate (FH4).</text>
</comment>
<dbReference type="GO" id="GO:0008864">
    <property type="term" value="F:formyltetrahydrofolate deformylase activity"/>
    <property type="evidence" value="ECO:0007669"/>
    <property type="project" value="UniProtKB-UniRule"/>
</dbReference>
<dbReference type="HAMAP" id="MF_01927">
    <property type="entry name" value="PurU"/>
    <property type="match status" value="1"/>
</dbReference>
<gene>
    <name evidence="3" type="primary">purU</name>
    <name evidence="6" type="ORF">SAMN05421823_11133</name>
</gene>
<keyword evidence="2 3" id="KW-0378">Hydrolase</keyword>
<dbReference type="GO" id="GO:0006730">
    <property type="term" value="P:one-carbon metabolic process"/>
    <property type="evidence" value="ECO:0007669"/>
    <property type="project" value="UniProtKB-KW"/>
</dbReference>
<dbReference type="AlphaFoldDB" id="A0A1G9R4G5"/>
<keyword evidence="1 3" id="KW-0554">One-carbon metabolism</keyword>
<dbReference type="NCBIfam" id="TIGR00655">
    <property type="entry name" value="PurU"/>
    <property type="match status" value="1"/>
</dbReference>
<dbReference type="EC" id="3.5.1.10" evidence="3 4"/>
<dbReference type="SUPFAM" id="SSF55021">
    <property type="entry name" value="ACT-like"/>
    <property type="match status" value="1"/>
</dbReference>
<dbReference type="EMBL" id="FNFO01000011">
    <property type="protein sequence ID" value="SDM18169.1"/>
    <property type="molecule type" value="Genomic_DNA"/>
</dbReference>
<comment type="similarity">
    <text evidence="3">Belongs to the PurU family.</text>
</comment>
<evidence type="ECO:0000313" key="7">
    <source>
        <dbReference type="Proteomes" id="UP000198510"/>
    </source>
</evidence>
<dbReference type="Pfam" id="PF01842">
    <property type="entry name" value="ACT"/>
    <property type="match status" value="1"/>
</dbReference>
<dbReference type="CDD" id="cd08648">
    <property type="entry name" value="FMT_core_Formyl-FH4-Hydrolase_C"/>
    <property type="match status" value="1"/>
</dbReference>
<feature type="domain" description="ACT" evidence="5">
    <location>
        <begin position="4"/>
        <end position="78"/>
    </location>
</feature>
<name>A0A1G9R4G5_9BACT</name>
<evidence type="ECO:0000259" key="5">
    <source>
        <dbReference type="PROSITE" id="PS51671"/>
    </source>
</evidence>
<dbReference type="PRINTS" id="PR01575">
    <property type="entry name" value="FFH4HYDRLASE"/>
</dbReference>